<dbReference type="AlphaFoldDB" id="A0AAU0F2R7"/>
<reference evidence="1" key="1">
    <citation type="submission" date="2023-10" db="EMBL/GenBank/DDBJ databases">
        <title>Characterization and whole genome sequencing of a novel strain of Bergeyella porcorum QD2021 isolated from pig.</title>
        <authorList>
            <person name="Liu G."/>
            <person name="Chen C."/>
            <person name="Han X."/>
        </authorList>
    </citation>
    <scope>NUCLEOTIDE SEQUENCE</scope>
    <source>
        <strain evidence="1">QD2021</strain>
    </source>
</reference>
<evidence type="ECO:0000313" key="2">
    <source>
        <dbReference type="Proteomes" id="UP001432059"/>
    </source>
</evidence>
<protein>
    <submittedName>
        <fullName evidence="1">Uncharacterized protein</fullName>
    </submittedName>
</protein>
<organism evidence="1 2">
    <name type="scientific">Bergeyella porcorum</name>
    <dbReference type="NCBI Taxonomy" id="1735111"/>
    <lineage>
        <taxon>Bacteria</taxon>
        <taxon>Pseudomonadati</taxon>
        <taxon>Bacteroidota</taxon>
        <taxon>Flavobacteriia</taxon>
        <taxon>Flavobacteriales</taxon>
        <taxon>Weeksellaceae</taxon>
        <taxon>Bergeyella</taxon>
    </lineage>
</organism>
<keyword evidence="2" id="KW-1185">Reference proteome</keyword>
<proteinExistence type="predicted"/>
<dbReference type="KEGG" id="bpor:BPO_1734"/>
<name>A0AAU0F2R7_9FLAO</name>
<gene>
    <name evidence="1" type="ORF">BPO_1734</name>
</gene>
<accession>A0AAU0F2R7</accession>
<dbReference type="EMBL" id="CP136426">
    <property type="protein sequence ID" value="WOC52381.1"/>
    <property type="molecule type" value="Genomic_DNA"/>
</dbReference>
<evidence type="ECO:0000313" key="1">
    <source>
        <dbReference type="EMBL" id="WOC52381.1"/>
    </source>
</evidence>
<dbReference type="Proteomes" id="UP001432059">
    <property type="component" value="Chromosome"/>
</dbReference>
<sequence length="32" mass="3690">MIKDSAKITALRLDCSEVKTILLVERKSPFRK</sequence>